<feature type="region of interest" description="Disordered" evidence="1">
    <location>
        <begin position="1"/>
        <end position="53"/>
    </location>
</feature>
<dbReference type="Proteomes" id="UP001174691">
    <property type="component" value="Unassembled WGS sequence"/>
</dbReference>
<feature type="compositionally biased region" description="Polar residues" evidence="1">
    <location>
        <begin position="673"/>
        <end position="683"/>
    </location>
</feature>
<feature type="compositionally biased region" description="Low complexity" evidence="1">
    <location>
        <begin position="69"/>
        <end position="79"/>
    </location>
</feature>
<feature type="compositionally biased region" description="Pro residues" evidence="1">
    <location>
        <begin position="417"/>
        <end position="426"/>
    </location>
</feature>
<feature type="compositionally biased region" description="Acidic residues" evidence="1">
    <location>
        <begin position="273"/>
        <end position="284"/>
    </location>
</feature>
<evidence type="ECO:0008006" key="4">
    <source>
        <dbReference type="Google" id="ProtNLM"/>
    </source>
</evidence>
<feature type="compositionally biased region" description="Polar residues" evidence="1">
    <location>
        <begin position="146"/>
        <end position="156"/>
    </location>
</feature>
<feature type="compositionally biased region" description="Polar residues" evidence="1">
    <location>
        <begin position="1"/>
        <end position="15"/>
    </location>
</feature>
<gene>
    <name evidence="2" type="ORF">NKR19_g4497</name>
</gene>
<protein>
    <recommendedName>
        <fullName evidence="4">ORP1 like protein</fullName>
    </recommendedName>
</protein>
<evidence type="ECO:0000313" key="2">
    <source>
        <dbReference type="EMBL" id="KAJ9154678.1"/>
    </source>
</evidence>
<feature type="region of interest" description="Disordered" evidence="1">
    <location>
        <begin position="102"/>
        <end position="290"/>
    </location>
</feature>
<proteinExistence type="predicted"/>
<feature type="compositionally biased region" description="Basic and acidic residues" evidence="1">
    <location>
        <begin position="232"/>
        <end position="249"/>
    </location>
</feature>
<organism evidence="2 3">
    <name type="scientific">Coniochaeta hoffmannii</name>
    <dbReference type="NCBI Taxonomy" id="91930"/>
    <lineage>
        <taxon>Eukaryota</taxon>
        <taxon>Fungi</taxon>
        <taxon>Dikarya</taxon>
        <taxon>Ascomycota</taxon>
        <taxon>Pezizomycotina</taxon>
        <taxon>Sordariomycetes</taxon>
        <taxon>Sordariomycetidae</taxon>
        <taxon>Coniochaetales</taxon>
        <taxon>Coniochaetaceae</taxon>
        <taxon>Coniochaeta</taxon>
    </lineage>
</organism>
<comment type="caution">
    <text evidence="2">The sequence shown here is derived from an EMBL/GenBank/DDBJ whole genome shotgun (WGS) entry which is preliminary data.</text>
</comment>
<evidence type="ECO:0000256" key="1">
    <source>
        <dbReference type="SAM" id="MobiDB-lite"/>
    </source>
</evidence>
<dbReference type="AlphaFoldDB" id="A0AA38RQ14"/>
<feature type="compositionally biased region" description="Low complexity" evidence="1">
    <location>
        <begin position="250"/>
        <end position="261"/>
    </location>
</feature>
<accession>A0AA38RQ14</accession>
<evidence type="ECO:0000313" key="3">
    <source>
        <dbReference type="Proteomes" id="UP001174691"/>
    </source>
</evidence>
<name>A0AA38RQ14_9PEZI</name>
<feature type="compositionally biased region" description="Low complexity" evidence="1">
    <location>
        <begin position="819"/>
        <end position="866"/>
    </location>
</feature>
<dbReference type="EMBL" id="JANBVN010000056">
    <property type="protein sequence ID" value="KAJ9154678.1"/>
    <property type="molecule type" value="Genomic_DNA"/>
</dbReference>
<feature type="compositionally biased region" description="Polar residues" evidence="1">
    <location>
        <begin position="802"/>
        <end position="811"/>
    </location>
</feature>
<feature type="region of interest" description="Disordered" evidence="1">
    <location>
        <begin position="642"/>
        <end position="714"/>
    </location>
</feature>
<feature type="region of interest" description="Disordered" evidence="1">
    <location>
        <begin position="531"/>
        <end position="629"/>
    </location>
</feature>
<feature type="region of interest" description="Disordered" evidence="1">
    <location>
        <begin position="66"/>
        <end position="85"/>
    </location>
</feature>
<feature type="compositionally biased region" description="Low complexity" evidence="1">
    <location>
        <begin position="766"/>
        <end position="780"/>
    </location>
</feature>
<keyword evidence="3" id="KW-1185">Reference proteome</keyword>
<reference evidence="2" key="1">
    <citation type="submission" date="2022-07" db="EMBL/GenBank/DDBJ databases">
        <title>Fungi with potential for degradation of polypropylene.</title>
        <authorList>
            <person name="Gostincar C."/>
        </authorList>
    </citation>
    <scope>NUCLEOTIDE SEQUENCE</scope>
    <source>
        <strain evidence="2">EXF-13287</strain>
    </source>
</reference>
<feature type="region of interest" description="Disordered" evidence="1">
    <location>
        <begin position="407"/>
        <end position="460"/>
    </location>
</feature>
<feature type="compositionally biased region" description="Basic and acidic residues" evidence="1">
    <location>
        <begin position="105"/>
        <end position="115"/>
    </location>
</feature>
<feature type="compositionally biased region" description="Low complexity" evidence="1">
    <location>
        <begin position="157"/>
        <end position="180"/>
    </location>
</feature>
<feature type="region of interest" description="Disordered" evidence="1">
    <location>
        <begin position="726"/>
        <end position="877"/>
    </location>
</feature>
<feature type="compositionally biased region" description="Basic residues" evidence="1">
    <location>
        <begin position="132"/>
        <end position="141"/>
    </location>
</feature>
<feature type="compositionally biased region" description="Polar residues" evidence="1">
    <location>
        <begin position="748"/>
        <end position="762"/>
    </location>
</feature>
<sequence length="877" mass="96758">MNVTSLLNAGQSMPGSPSRKHSHSVDSTESSDVPMPARIASPSPEETAPAHALDDTLHALVNMQGLGGTAAPATGPAPEATDKAPWEADDGEAYFNPLQTYVHDSQGDAPRRSGMDDTEAAFPYHQDSQGHAPRHSSPRSHKFSDSVGSNLSSYTASSSVNSLPHSHNSLSHSHNSSLSSTGDAMPWNSVSDPIEIPKSAPANGSMFPHQAQLPHRPQLPHQSSFQHRHHSPHEPRSPRQSRLPDETHSPHQSRSPHQSSFPRRHQSLKAEVSDDDDEVGEQDDNVDKKTKLGLAPRDVLEDLDSPPRCFFVKYCTTNSQLRKAISHVFGRNKICTRQIPDNIWVHFCRKHYQRCRYRNALDYARLQCQLVVVQINRVQAWSDRNKDQNRLGVVTGWTLGLRKREQRRMASLKDAPGTPPPQPPSNKRPHPGFQDPTASEPVPPADPPASQPITRAAPYKPPHAVPDWLLAKVGKEFTTKEVIELFQEIEKQMDQGILTEIPDIEILPTITHDPNEEVQYKRYEKRKLYDHKTGQTRHSNHSAAPWNPGGSREMSRYNGPATDRGAFWDAPETSGGGGGYPFGKRQRVGDLNEELLSHGFPPRSEDRIVPEWKPSPSSLPHPASQMSGALPTAQQLEVANFPSGYNDHQRRPHERSHSDTSAFRHLPPVAQQPPRNRFTSVNGVSLPAPSLGHRPSASYSHPEPSRGVTYGTGTNGNSYSGYTYGGSSSSFDHQPSFTDYPPRYPHPSFTSNAASGPSSYYNNPEPAAAPSSPSSSPFFFDRSHHVRHQSSPPISESPRMHGNTTGFSSSVVPEGYPPSNNYNSNDSNNSNNGSNSYNNNYNNNNNNNSSSSNSQAYYQGRQQQQRFGPNGQSARDD</sequence>
<feature type="compositionally biased region" description="Pro residues" evidence="1">
    <location>
        <begin position="441"/>
        <end position="450"/>
    </location>
</feature>